<dbReference type="CDD" id="cd00038">
    <property type="entry name" value="CAP_ED"/>
    <property type="match status" value="1"/>
</dbReference>
<dbReference type="InterPro" id="IPR014710">
    <property type="entry name" value="RmlC-like_jellyroll"/>
</dbReference>
<evidence type="ECO:0000256" key="2">
    <source>
        <dbReference type="ARBA" id="ARBA00023125"/>
    </source>
</evidence>
<dbReference type="PRINTS" id="PR00034">
    <property type="entry name" value="HTHCRP"/>
</dbReference>
<evidence type="ECO:0000256" key="1">
    <source>
        <dbReference type="ARBA" id="ARBA00023015"/>
    </source>
</evidence>
<dbReference type="SMART" id="SM00419">
    <property type="entry name" value="HTH_CRP"/>
    <property type="match status" value="1"/>
</dbReference>
<dbReference type="InterPro" id="IPR012318">
    <property type="entry name" value="HTH_CRP"/>
</dbReference>
<dbReference type="SUPFAM" id="SSF51206">
    <property type="entry name" value="cAMP-binding domain-like"/>
    <property type="match status" value="1"/>
</dbReference>
<dbReference type="GO" id="GO:0003700">
    <property type="term" value="F:DNA-binding transcription factor activity"/>
    <property type="evidence" value="ECO:0007669"/>
    <property type="project" value="TreeGrafter"/>
</dbReference>
<dbReference type="InterPro" id="IPR036390">
    <property type="entry name" value="WH_DNA-bd_sf"/>
</dbReference>
<dbReference type="InterPro" id="IPR018490">
    <property type="entry name" value="cNMP-bd_dom_sf"/>
</dbReference>
<dbReference type="EMBL" id="EU910855">
    <property type="protein sequence ID" value="ACF98127.1"/>
    <property type="molecule type" value="Genomic_DNA"/>
</dbReference>
<proteinExistence type="predicted"/>
<dbReference type="GO" id="GO:0005829">
    <property type="term" value="C:cytosol"/>
    <property type="evidence" value="ECO:0007669"/>
    <property type="project" value="TreeGrafter"/>
</dbReference>
<dbReference type="SMART" id="SM00100">
    <property type="entry name" value="cNMP"/>
    <property type="match status" value="1"/>
</dbReference>
<protein>
    <submittedName>
        <fullName evidence="6">Putative transcriptional regulator Crp/Fnr family protein</fullName>
    </submittedName>
</protein>
<keyword evidence="3" id="KW-0804">Transcription</keyword>
<feature type="domain" description="Cyclic nucleotide-binding" evidence="4">
    <location>
        <begin position="15"/>
        <end position="111"/>
    </location>
</feature>
<keyword evidence="1" id="KW-0805">Transcription regulation</keyword>
<dbReference type="Pfam" id="PF00027">
    <property type="entry name" value="cNMP_binding"/>
    <property type="match status" value="1"/>
</dbReference>
<evidence type="ECO:0000256" key="3">
    <source>
        <dbReference type="ARBA" id="ARBA00023163"/>
    </source>
</evidence>
<dbReference type="SUPFAM" id="SSF46785">
    <property type="entry name" value="Winged helix' DNA-binding domain"/>
    <property type="match status" value="1"/>
</dbReference>
<dbReference type="GO" id="GO:0003677">
    <property type="term" value="F:DNA binding"/>
    <property type="evidence" value="ECO:0007669"/>
    <property type="project" value="UniProtKB-KW"/>
</dbReference>
<dbReference type="InterPro" id="IPR050397">
    <property type="entry name" value="Env_Response_Regulators"/>
</dbReference>
<dbReference type="PROSITE" id="PS50042">
    <property type="entry name" value="CNMP_BINDING_3"/>
    <property type="match status" value="1"/>
</dbReference>
<sequence length="236" mass="26222">MNTQINRATVQGLALFERLQPVEIDDVLRTASSRRYPVGDQVFEQGQTADQFFVLLHGRLRVTQVTSEGQQVVIRMVNPGDLFGIAKALRRLDYPGTATAVAESVVLAWPMGMWSEFLDRHPSLAVSAMQTVGGRLLEAQQRLRELSTEEVERRVAHAVLRLANQSGKREENGVRIDFPISKQDIAEMTGTTLHTVSRILTAWEAAGLVEGGRQKLLVRDPHNLMLIGDGLKPGYL</sequence>
<name>B8R8X1_9BACT</name>
<dbReference type="InterPro" id="IPR000595">
    <property type="entry name" value="cNMP-bd_dom"/>
</dbReference>
<evidence type="ECO:0000259" key="4">
    <source>
        <dbReference type="PROSITE" id="PS50042"/>
    </source>
</evidence>
<dbReference type="InterPro" id="IPR036388">
    <property type="entry name" value="WH-like_DNA-bd_sf"/>
</dbReference>
<keyword evidence="2" id="KW-0238">DNA-binding</keyword>
<dbReference type="PANTHER" id="PTHR24567:SF28">
    <property type="entry name" value="LISTERIOLYSIN REGULATORY PROTEIN"/>
    <property type="match status" value="1"/>
</dbReference>
<feature type="domain" description="HTH crp-type" evidence="5">
    <location>
        <begin position="149"/>
        <end position="222"/>
    </location>
</feature>
<dbReference type="Gene3D" id="1.10.10.10">
    <property type="entry name" value="Winged helix-like DNA-binding domain superfamily/Winged helix DNA-binding domain"/>
    <property type="match status" value="1"/>
</dbReference>
<evidence type="ECO:0000313" key="6">
    <source>
        <dbReference type="EMBL" id="ACF98127.1"/>
    </source>
</evidence>
<dbReference type="Gene3D" id="2.60.120.10">
    <property type="entry name" value="Jelly Rolls"/>
    <property type="match status" value="1"/>
</dbReference>
<dbReference type="PANTHER" id="PTHR24567">
    <property type="entry name" value="CRP FAMILY TRANSCRIPTIONAL REGULATORY PROTEIN"/>
    <property type="match status" value="1"/>
</dbReference>
<dbReference type="Pfam" id="PF13545">
    <property type="entry name" value="HTH_Crp_2"/>
    <property type="match status" value="1"/>
</dbReference>
<evidence type="ECO:0000259" key="5">
    <source>
        <dbReference type="PROSITE" id="PS51063"/>
    </source>
</evidence>
<dbReference type="PROSITE" id="PS51063">
    <property type="entry name" value="HTH_CRP_2"/>
    <property type="match status" value="1"/>
</dbReference>
<reference evidence="6" key="1">
    <citation type="journal article" date="2009" name="Appl. Environ. Microbiol.">
        <title>Characterization of denitrification gene clusters of soil bacteria via a metagenomic approach.</title>
        <authorList>
            <person name="Demaneche S."/>
            <person name="Philippot L."/>
            <person name="David M.M."/>
            <person name="Navarro E."/>
            <person name="Vogel T.M."/>
            <person name="Simonet P."/>
        </authorList>
    </citation>
    <scope>NUCLEOTIDE SEQUENCE</scope>
</reference>
<dbReference type="CDD" id="cd00092">
    <property type="entry name" value="HTH_CRP"/>
    <property type="match status" value="1"/>
</dbReference>
<accession>B8R8X1</accession>
<dbReference type="AlphaFoldDB" id="B8R8X1"/>
<organism evidence="6">
    <name type="scientific">uncultured bacterium 1062</name>
    <dbReference type="NCBI Taxonomy" id="548898"/>
    <lineage>
        <taxon>Bacteria</taxon>
        <taxon>environmental samples</taxon>
    </lineage>
</organism>